<comment type="similarity">
    <text evidence="2 9 10">Belongs to the acetokinase family.</text>
</comment>
<dbReference type="PROSITE" id="PS01076">
    <property type="entry name" value="ACETATE_KINASE_2"/>
    <property type="match status" value="1"/>
</dbReference>
<dbReference type="AlphaFoldDB" id="A0A2G6KBG2"/>
<dbReference type="SUPFAM" id="SSF53067">
    <property type="entry name" value="Actin-like ATPase domain"/>
    <property type="match status" value="2"/>
</dbReference>
<gene>
    <name evidence="9 11" type="primary">buk</name>
    <name evidence="11" type="ORF">CSA56_13260</name>
</gene>
<evidence type="ECO:0000256" key="2">
    <source>
        <dbReference type="ARBA" id="ARBA00008748"/>
    </source>
</evidence>
<evidence type="ECO:0000256" key="9">
    <source>
        <dbReference type="HAMAP-Rule" id="MF_00542"/>
    </source>
</evidence>
<accession>A0A2G6KBG2</accession>
<protein>
    <recommendedName>
        <fullName evidence="9">Probable butyrate kinase</fullName>
        <shortName evidence="9">BK</shortName>
        <ecNumber evidence="9">2.7.2.7</ecNumber>
    </recommendedName>
    <alternativeName>
        <fullName evidence="9">Branched-chain carboxylic acid kinase</fullName>
    </alternativeName>
</protein>
<comment type="subcellular location">
    <subcellularLocation>
        <location evidence="1 9">Cytoplasm</location>
    </subcellularLocation>
</comment>
<dbReference type="PIRSF" id="PIRSF036458">
    <property type="entry name" value="Butyrate_kin"/>
    <property type="match status" value="1"/>
</dbReference>
<organism evidence="11 12">
    <name type="scientific">candidate division KSB3 bacterium</name>
    <dbReference type="NCBI Taxonomy" id="2044937"/>
    <lineage>
        <taxon>Bacteria</taxon>
        <taxon>candidate division KSB3</taxon>
    </lineage>
</organism>
<dbReference type="PANTHER" id="PTHR21060">
    <property type="entry name" value="ACETATE KINASE"/>
    <property type="match status" value="1"/>
</dbReference>
<evidence type="ECO:0000313" key="11">
    <source>
        <dbReference type="EMBL" id="PIE33018.1"/>
    </source>
</evidence>
<evidence type="ECO:0000256" key="3">
    <source>
        <dbReference type="ARBA" id="ARBA00022490"/>
    </source>
</evidence>
<dbReference type="GO" id="GO:0005737">
    <property type="term" value="C:cytoplasm"/>
    <property type="evidence" value="ECO:0007669"/>
    <property type="project" value="UniProtKB-SubCell"/>
</dbReference>
<evidence type="ECO:0000256" key="1">
    <source>
        <dbReference type="ARBA" id="ARBA00004496"/>
    </source>
</evidence>
<dbReference type="GO" id="GO:0006083">
    <property type="term" value="P:acetate metabolic process"/>
    <property type="evidence" value="ECO:0007669"/>
    <property type="project" value="TreeGrafter"/>
</dbReference>
<dbReference type="InterPro" id="IPR023865">
    <property type="entry name" value="Aliphatic_acid_kinase_CS"/>
</dbReference>
<comment type="catalytic activity">
    <reaction evidence="8 9">
        <text>butanoate + ATP = butanoyl phosphate + ADP</text>
        <dbReference type="Rhea" id="RHEA:13585"/>
        <dbReference type="ChEBI" id="CHEBI:17968"/>
        <dbReference type="ChEBI" id="CHEBI:30616"/>
        <dbReference type="ChEBI" id="CHEBI:58079"/>
        <dbReference type="ChEBI" id="CHEBI:456216"/>
        <dbReference type="EC" id="2.7.2.7"/>
    </reaction>
</comment>
<evidence type="ECO:0000256" key="6">
    <source>
        <dbReference type="ARBA" id="ARBA00022777"/>
    </source>
</evidence>
<dbReference type="GO" id="GO:0005524">
    <property type="term" value="F:ATP binding"/>
    <property type="evidence" value="ECO:0007669"/>
    <property type="project" value="UniProtKB-KW"/>
</dbReference>
<dbReference type="HAMAP" id="MF_00542">
    <property type="entry name" value="Butyrate_kinase"/>
    <property type="match status" value="1"/>
</dbReference>
<evidence type="ECO:0000256" key="5">
    <source>
        <dbReference type="ARBA" id="ARBA00022741"/>
    </source>
</evidence>
<dbReference type="EC" id="2.7.2.7" evidence="9"/>
<dbReference type="InterPro" id="IPR011245">
    <property type="entry name" value="Butyrate_kin"/>
</dbReference>
<keyword evidence="4 9" id="KW-0808">Transferase</keyword>
<dbReference type="GO" id="GO:0008776">
    <property type="term" value="F:acetate kinase activity"/>
    <property type="evidence" value="ECO:0007669"/>
    <property type="project" value="TreeGrafter"/>
</dbReference>
<proteinExistence type="inferred from homology"/>
<dbReference type="CDD" id="cd24011">
    <property type="entry name" value="ASKHA_NBD_BK"/>
    <property type="match status" value="1"/>
</dbReference>
<keyword evidence="3 9" id="KW-0963">Cytoplasm</keyword>
<evidence type="ECO:0000313" key="12">
    <source>
        <dbReference type="Proteomes" id="UP000230821"/>
    </source>
</evidence>
<evidence type="ECO:0000256" key="4">
    <source>
        <dbReference type="ARBA" id="ARBA00022679"/>
    </source>
</evidence>
<dbReference type="NCBIfam" id="TIGR02707">
    <property type="entry name" value="butyr_kinase"/>
    <property type="match status" value="1"/>
</dbReference>
<keyword evidence="7 9" id="KW-0067">ATP-binding</keyword>
<comment type="caution">
    <text evidence="11">The sequence shown here is derived from an EMBL/GenBank/DDBJ whole genome shotgun (WGS) entry which is preliminary data.</text>
</comment>
<keyword evidence="6 9" id="KW-0418">Kinase</keyword>
<evidence type="ECO:0000256" key="7">
    <source>
        <dbReference type="ARBA" id="ARBA00022840"/>
    </source>
</evidence>
<name>A0A2G6KBG2_9BACT</name>
<dbReference type="PROSITE" id="PS01075">
    <property type="entry name" value="ACETATE_KINASE_1"/>
    <property type="match status" value="1"/>
</dbReference>
<dbReference type="EMBL" id="PDSK01000104">
    <property type="protein sequence ID" value="PIE33018.1"/>
    <property type="molecule type" value="Genomic_DNA"/>
</dbReference>
<dbReference type="PRINTS" id="PR00471">
    <property type="entry name" value="ACETATEKNASE"/>
</dbReference>
<dbReference type="NCBIfam" id="NF002834">
    <property type="entry name" value="PRK03011.1-5"/>
    <property type="match status" value="1"/>
</dbReference>
<dbReference type="Pfam" id="PF00871">
    <property type="entry name" value="Acetate_kinase"/>
    <property type="match status" value="1"/>
</dbReference>
<keyword evidence="5 9" id="KW-0547">Nucleotide-binding</keyword>
<dbReference type="InterPro" id="IPR000890">
    <property type="entry name" value="Aliphatic_acid_kin_short-chain"/>
</dbReference>
<evidence type="ECO:0000256" key="10">
    <source>
        <dbReference type="RuleBase" id="RU003835"/>
    </source>
</evidence>
<evidence type="ECO:0000256" key="8">
    <source>
        <dbReference type="ARBA" id="ARBA00048596"/>
    </source>
</evidence>
<sequence>MTYHILAINPGSTSTKTAFYENEQERWRESLEHSRQELEAYERIVDQHHMRKESILLLLEKHKISLNTLSAVVGRGGLLPLVRSGAYEVNDIMVERLCTNPVAEHASNLGAMIARDIAGPLDIPAYIYDAVSVDELQEVARISGWPELPRKSLIHALNMRAAALKTARHLEKPYDELRLIVVHLGGGITMSVHAGGKMIDVLSDDEGPFSPERTGRVPCIALAKLCFSGQYTEREILQMLRGKGGLIAYLGTDKVTELETMVQANQRDAILLFDALAYQIAKGIGELSIVLRGQIDRIVLTGGMAYSEKLTQTITEQVQFLAPVEILPGENELEALALGTLRVLRGKELAYEYFED</sequence>
<dbReference type="GO" id="GO:0047761">
    <property type="term" value="F:butyrate kinase activity"/>
    <property type="evidence" value="ECO:0007669"/>
    <property type="project" value="UniProtKB-UniRule"/>
</dbReference>
<reference evidence="11 12" key="1">
    <citation type="submission" date="2017-10" db="EMBL/GenBank/DDBJ databases">
        <title>Novel microbial diversity and functional potential in the marine mammal oral microbiome.</title>
        <authorList>
            <person name="Dudek N.K."/>
            <person name="Sun C.L."/>
            <person name="Burstein D."/>
            <person name="Kantor R.S."/>
            <person name="Aliaga Goltsman D.S."/>
            <person name="Bik E.M."/>
            <person name="Thomas B.C."/>
            <person name="Banfield J.F."/>
            <person name="Relman D.A."/>
        </authorList>
    </citation>
    <scope>NUCLEOTIDE SEQUENCE [LARGE SCALE GENOMIC DNA]</scope>
    <source>
        <strain evidence="11">DOLJORAL78_47_16</strain>
    </source>
</reference>
<dbReference type="Gene3D" id="3.30.420.40">
    <property type="match status" value="2"/>
</dbReference>
<dbReference type="InterPro" id="IPR043129">
    <property type="entry name" value="ATPase_NBD"/>
</dbReference>
<dbReference type="Proteomes" id="UP000230821">
    <property type="component" value="Unassembled WGS sequence"/>
</dbReference>
<dbReference type="PANTHER" id="PTHR21060:SF3">
    <property type="entry name" value="BUTYRATE KINASE 2-RELATED"/>
    <property type="match status" value="1"/>
</dbReference>